<comment type="caution">
    <text evidence="1">The sequence shown here is derived from an EMBL/GenBank/DDBJ whole genome shotgun (WGS) entry which is preliminary data.</text>
</comment>
<name>A0ACC0NJH2_RHOML</name>
<reference evidence="1" key="1">
    <citation type="submission" date="2022-02" db="EMBL/GenBank/DDBJ databases">
        <title>Plant Genome Project.</title>
        <authorList>
            <person name="Zhang R.-G."/>
        </authorList>
    </citation>
    <scope>NUCLEOTIDE SEQUENCE</scope>
    <source>
        <strain evidence="1">AT1</strain>
    </source>
</reference>
<proteinExistence type="predicted"/>
<evidence type="ECO:0000313" key="2">
    <source>
        <dbReference type="Proteomes" id="UP001062846"/>
    </source>
</evidence>
<gene>
    <name evidence="1" type="ORF">RHMOL_Rhmol06G0304400</name>
</gene>
<organism evidence="1 2">
    <name type="scientific">Rhododendron molle</name>
    <name type="common">Chinese azalea</name>
    <name type="synonym">Azalea mollis</name>
    <dbReference type="NCBI Taxonomy" id="49168"/>
    <lineage>
        <taxon>Eukaryota</taxon>
        <taxon>Viridiplantae</taxon>
        <taxon>Streptophyta</taxon>
        <taxon>Embryophyta</taxon>
        <taxon>Tracheophyta</taxon>
        <taxon>Spermatophyta</taxon>
        <taxon>Magnoliopsida</taxon>
        <taxon>eudicotyledons</taxon>
        <taxon>Gunneridae</taxon>
        <taxon>Pentapetalae</taxon>
        <taxon>asterids</taxon>
        <taxon>Ericales</taxon>
        <taxon>Ericaceae</taxon>
        <taxon>Ericoideae</taxon>
        <taxon>Rhodoreae</taxon>
        <taxon>Rhododendron</taxon>
    </lineage>
</organism>
<sequence length="188" mass="20373">MESNGAEASRIRREIDSLKSSKIEIERRISVLESQLRDIDCNKDEPSTNSTSSCSPLSTNGDSGFGHGLSPDMIYRYSRHLLLPSFGVQGQSSLLKTSILVVGAGGLGSPALLYLAACGVGRIGIVDHDIVELNNLHRQIIHSEAYIGQSKVESAAAACRSINSTIQIVEYKEALRTSNALEILRKYP</sequence>
<dbReference type="Proteomes" id="UP001062846">
    <property type="component" value="Chromosome 6"/>
</dbReference>
<accession>A0ACC0NJH2</accession>
<protein>
    <submittedName>
        <fullName evidence="1">Uncharacterized protein</fullName>
    </submittedName>
</protein>
<evidence type="ECO:0000313" key="1">
    <source>
        <dbReference type="EMBL" id="KAI8552902.1"/>
    </source>
</evidence>
<dbReference type="EMBL" id="CM046393">
    <property type="protein sequence ID" value="KAI8552902.1"/>
    <property type="molecule type" value="Genomic_DNA"/>
</dbReference>
<keyword evidence="2" id="KW-1185">Reference proteome</keyword>